<evidence type="ECO:0000313" key="1">
    <source>
        <dbReference type="EMBL" id="WGW05558.1"/>
    </source>
</evidence>
<organism evidence="1 2">
    <name type="scientific">Tropicibacter oceani</name>
    <dbReference type="NCBI Taxonomy" id="3058420"/>
    <lineage>
        <taxon>Bacteria</taxon>
        <taxon>Pseudomonadati</taxon>
        <taxon>Pseudomonadota</taxon>
        <taxon>Alphaproteobacteria</taxon>
        <taxon>Rhodobacterales</taxon>
        <taxon>Roseobacteraceae</taxon>
        <taxon>Tropicibacter</taxon>
    </lineage>
</organism>
<keyword evidence="2" id="KW-1185">Reference proteome</keyword>
<protein>
    <submittedName>
        <fullName evidence="1">Uncharacterized protein</fullName>
    </submittedName>
</protein>
<dbReference type="Proteomes" id="UP001241605">
    <property type="component" value="Chromosome"/>
</dbReference>
<evidence type="ECO:0000313" key="2">
    <source>
        <dbReference type="Proteomes" id="UP001241605"/>
    </source>
</evidence>
<gene>
    <name evidence="1" type="ORF">QF118_08430</name>
</gene>
<sequence length="41" mass="4224">MKAMFAGFAAMAVIGIGAYFALQEIGFSAAERNSGAAVRLN</sequence>
<dbReference type="RefSeq" id="WP_282302182.1">
    <property type="nucleotide sequence ID" value="NZ_CP124616.1"/>
</dbReference>
<proteinExistence type="predicted"/>
<reference evidence="1 2" key="1">
    <citation type="submission" date="2023-05" db="EMBL/GenBank/DDBJ databases">
        <title>YMD87, complete Genome.</title>
        <authorList>
            <person name="Zhang J."/>
            <person name="Xu X."/>
        </authorList>
    </citation>
    <scope>NUCLEOTIDE SEQUENCE [LARGE SCALE GENOMIC DNA]</scope>
    <source>
        <strain evidence="1 2">YMD87</strain>
    </source>
</reference>
<dbReference type="EMBL" id="CP124616">
    <property type="protein sequence ID" value="WGW05558.1"/>
    <property type="molecule type" value="Genomic_DNA"/>
</dbReference>
<name>A0ABY8QNE5_9RHOB</name>
<accession>A0ABY8QNE5</accession>